<dbReference type="RefSeq" id="WP_087680065.1">
    <property type="nucleotide sequence ID" value="NZ_JBCEWA010000009.1"/>
</dbReference>
<reference evidence="1 2" key="1">
    <citation type="submission" date="2024-04" db="EMBL/GenBank/DDBJ databases">
        <authorList>
            <person name="Wu Y.S."/>
            <person name="Zhang L."/>
        </authorList>
    </citation>
    <scope>NUCLEOTIDE SEQUENCE [LARGE SCALE GENOMIC DNA]</scope>
    <source>
        <strain evidence="1 2">KG-01</strain>
    </source>
</reference>
<evidence type="ECO:0000313" key="2">
    <source>
        <dbReference type="Proteomes" id="UP001398420"/>
    </source>
</evidence>
<proteinExistence type="predicted"/>
<evidence type="ECO:0000313" key="1">
    <source>
        <dbReference type="EMBL" id="MEL5989151.1"/>
    </source>
</evidence>
<dbReference type="Gene3D" id="1.10.10.10">
    <property type="entry name" value="Winged helix-like DNA-binding domain superfamily/Winged helix DNA-binding domain"/>
    <property type="match status" value="1"/>
</dbReference>
<dbReference type="InterPro" id="IPR043128">
    <property type="entry name" value="Rev_trsase/Diguanyl_cyclase"/>
</dbReference>
<accession>A0ABU9LR79</accession>
<dbReference type="Proteomes" id="UP001398420">
    <property type="component" value="Unassembled WGS sequence"/>
</dbReference>
<dbReference type="InterPro" id="IPR036388">
    <property type="entry name" value="WH-like_DNA-bd_sf"/>
</dbReference>
<dbReference type="InterPro" id="IPR036390">
    <property type="entry name" value="WH_DNA-bd_sf"/>
</dbReference>
<protein>
    <submittedName>
        <fullName evidence="1">HTH domain-containing protein</fullName>
    </submittedName>
</protein>
<name>A0ABU9LR79_9BACL</name>
<comment type="caution">
    <text evidence="1">The sequence shown here is derived from an EMBL/GenBank/DDBJ whole genome shotgun (WGS) entry which is preliminary data.</text>
</comment>
<dbReference type="SUPFAM" id="SSF46785">
    <property type="entry name" value="Winged helix' DNA-binding domain"/>
    <property type="match status" value="1"/>
</dbReference>
<keyword evidence="2" id="KW-1185">Reference proteome</keyword>
<dbReference type="EMBL" id="JBCEWA010000009">
    <property type="protein sequence ID" value="MEL5989151.1"/>
    <property type="molecule type" value="Genomic_DNA"/>
</dbReference>
<organism evidence="1 2">
    <name type="scientific">Kurthia gibsonii</name>
    <dbReference type="NCBI Taxonomy" id="33946"/>
    <lineage>
        <taxon>Bacteria</taxon>
        <taxon>Bacillati</taxon>
        <taxon>Bacillota</taxon>
        <taxon>Bacilli</taxon>
        <taxon>Bacillales</taxon>
        <taxon>Caryophanaceae</taxon>
        <taxon>Kurthia</taxon>
    </lineage>
</organism>
<sequence>MSIKVGLIGPHDSLQIVREYLQKTNDFTCSTFTCIDEQDLEKYVLPQKSQMDLWLCTGPITYKIVQEWGKLEAPILHIQIHGTALYSLLLKIAYTHGVTADQISFDAITKEDVLIALQQVGMTEHAPRVKSDTFDFEPLIQFHRTCFEQGLSKVAITGHPIDAILRKEGIPAYRIFPTEISMESAVSEMRRVYETLQFKKSQIAVQIIEYDVVMHEQDTTALTTQHLHDVERQFMQQLMPYVKQVQGSILTIGFGRYAIFSTRGFLQDATENFSQKAEVSSLPVQQLEDLTCGIGIGRSAQEAEVNAWHALMQSRTNGKGSWMVCFDDRSMTGPLGEAQQLTYSYSSQQIEAIRQKTSLSAVTLQKLSSIIHKRGTEQFSANELAQYLQMTPRSARRILNELEMTGLAKVVAEESPRQTGRPRKIYQLQLND</sequence>
<gene>
    <name evidence="1" type="ORF">AAF454_12120</name>
</gene>
<dbReference type="Gene3D" id="3.30.70.270">
    <property type="match status" value="1"/>
</dbReference>